<evidence type="ECO:0000313" key="2">
    <source>
        <dbReference type="Proteomes" id="UP000800093"/>
    </source>
</evidence>
<organism evidence="1 2">
    <name type="scientific">Lojkania enalia</name>
    <dbReference type="NCBI Taxonomy" id="147567"/>
    <lineage>
        <taxon>Eukaryota</taxon>
        <taxon>Fungi</taxon>
        <taxon>Dikarya</taxon>
        <taxon>Ascomycota</taxon>
        <taxon>Pezizomycotina</taxon>
        <taxon>Dothideomycetes</taxon>
        <taxon>Pleosporomycetidae</taxon>
        <taxon>Pleosporales</taxon>
        <taxon>Pleosporales incertae sedis</taxon>
        <taxon>Lojkania</taxon>
    </lineage>
</organism>
<evidence type="ECO:0000313" key="1">
    <source>
        <dbReference type="EMBL" id="KAF2270729.1"/>
    </source>
</evidence>
<dbReference type="AlphaFoldDB" id="A0A9P4TRS3"/>
<proteinExistence type="predicted"/>
<keyword evidence="2" id="KW-1185">Reference proteome</keyword>
<sequence>MLKLTSIVAGHFSEIWPSSNFTQRFDVGSTNSDIATSCMETEKEICYCFPWTNVKGRNQKGLRQLLKSEVTAFCWISWRSKVDQYEIVLRLKKSNLLSTPPIYRMMNDADFAYFLILPIVLEDLEVRNSPRPAAALGQTHFATVLNMRFRYANAFSSATYQSAKRSVGDFRPCSARL</sequence>
<accession>A0A9P4TRS3</accession>
<comment type="caution">
    <text evidence="1">The sequence shown here is derived from an EMBL/GenBank/DDBJ whole genome shotgun (WGS) entry which is preliminary data.</text>
</comment>
<reference evidence="2" key="1">
    <citation type="journal article" date="2020" name="Stud. Mycol.">
        <title>101 Dothideomycetes genomes: A test case for predicting lifestyles and emergence of pathogens.</title>
        <authorList>
            <person name="Haridas S."/>
            <person name="Albert R."/>
            <person name="Binder M."/>
            <person name="Bloem J."/>
            <person name="LaButti K."/>
            <person name="Salamov A."/>
            <person name="Andreopoulos B."/>
            <person name="Baker S."/>
            <person name="Barry K."/>
            <person name="Bills G."/>
            <person name="Bluhm B."/>
            <person name="Cannon C."/>
            <person name="Castanera R."/>
            <person name="Culley D."/>
            <person name="Daum C."/>
            <person name="Ezra D."/>
            <person name="Gonzalez J."/>
            <person name="Henrissat B."/>
            <person name="Kuo A."/>
            <person name="Liang C."/>
            <person name="Lipzen A."/>
            <person name="Lutzoni F."/>
            <person name="Magnuson J."/>
            <person name="Mondo S."/>
            <person name="Nolan M."/>
            <person name="Ohm R."/>
            <person name="Pangilinan J."/>
            <person name="Park H.-J."/>
            <person name="Ramirez L."/>
            <person name="Alfaro M."/>
            <person name="Sun H."/>
            <person name="Tritt A."/>
            <person name="Yoshinaga Y."/>
            <person name="Zwiers L.-H."/>
            <person name="Turgeon B."/>
            <person name="Goodwin S."/>
            <person name="Spatafora J."/>
            <person name="Crous P."/>
            <person name="Grigoriev I."/>
        </authorList>
    </citation>
    <scope>NUCLEOTIDE SEQUENCE [LARGE SCALE GENOMIC DNA]</scope>
    <source>
        <strain evidence="2">CBS 304.66</strain>
    </source>
</reference>
<name>A0A9P4TRS3_9PLEO</name>
<dbReference type="EMBL" id="ML986579">
    <property type="protein sequence ID" value="KAF2270729.1"/>
    <property type="molecule type" value="Genomic_DNA"/>
</dbReference>
<protein>
    <submittedName>
        <fullName evidence="1">Uncharacterized protein</fullName>
    </submittedName>
</protein>
<dbReference type="Proteomes" id="UP000800093">
    <property type="component" value="Unassembled WGS sequence"/>
</dbReference>
<gene>
    <name evidence="1" type="ORF">CC78DRAFT_574019</name>
</gene>